<sequence length="251" mass="27959">MKTLQKISLGVFFMITLSFLITSCSIDSLDSNDDQQQQQTYPLDDLQGNWIRIGGNNPTNNGMKLNVLDNIGEITFAAQSEFNIGDIKWKDIEGQSSGNYTHRELGSDYSYYAASIDFGVDDTLRVNVNNSGAGNIQKWVRESNYTPQSVFLAGLQGEWIRVGGNNPVNNGIVIDVEETTGTITDPHLSEFDLGDRKWKDIYAIDGNSFIYEELGSDNNYYTSTMELGVADTLRIDVNNSGAGNIQKWVRH</sequence>
<evidence type="ECO:0000313" key="3">
    <source>
        <dbReference type="Proteomes" id="UP000625976"/>
    </source>
</evidence>
<protein>
    <recommendedName>
        <fullName evidence="4">Lipocalin-like domain-containing protein</fullName>
    </recommendedName>
</protein>
<evidence type="ECO:0000313" key="2">
    <source>
        <dbReference type="EMBL" id="GGG44440.1"/>
    </source>
</evidence>
<organism evidence="2 3">
    <name type="scientific">Bizionia arctica</name>
    <dbReference type="NCBI Taxonomy" id="1495645"/>
    <lineage>
        <taxon>Bacteria</taxon>
        <taxon>Pseudomonadati</taxon>
        <taxon>Bacteroidota</taxon>
        <taxon>Flavobacteriia</taxon>
        <taxon>Flavobacteriales</taxon>
        <taxon>Flavobacteriaceae</taxon>
        <taxon>Bizionia</taxon>
    </lineage>
</organism>
<keyword evidence="1" id="KW-0732">Signal</keyword>
<comment type="caution">
    <text evidence="2">The sequence shown here is derived from an EMBL/GenBank/DDBJ whole genome shotgun (WGS) entry which is preliminary data.</text>
</comment>
<name>A0A917LMR2_9FLAO</name>
<feature type="chain" id="PRO_5037518351" description="Lipocalin-like domain-containing protein" evidence="1">
    <location>
        <begin position="24"/>
        <end position="251"/>
    </location>
</feature>
<dbReference type="PROSITE" id="PS51257">
    <property type="entry name" value="PROKAR_LIPOPROTEIN"/>
    <property type="match status" value="1"/>
</dbReference>
<reference evidence="2" key="1">
    <citation type="journal article" date="2014" name="Int. J. Syst. Evol. Microbiol.">
        <title>Complete genome sequence of Corynebacterium casei LMG S-19264T (=DSM 44701T), isolated from a smear-ripened cheese.</title>
        <authorList>
            <consortium name="US DOE Joint Genome Institute (JGI-PGF)"/>
            <person name="Walter F."/>
            <person name="Albersmeier A."/>
            <person name="Kalinowski J."/>
            <person name="Ruckert C."/>
        </authorList>
    </citation>
    <scope>NUCLEOTIDE SEQUENCE</scope>
    <source>
        <strain evidence="2">CGMCC 1.12751</strain>
    </source>
</reference>
<dbReference type="RefSeq" id="WP_188463457.1">
    <property type="nucleotide sequence ID" value="NZ_BMFQ01000002.1"/>
</dbReference>
<dbReference type="Proteomes" id="UP000625976">
    <property type="component" value="Unassembled WGS sequence"/>
</dbReference>
<proteinExistence type="predicted"/>
<dbReference type="AlphaFoldDB" id="A0A917LMR2"/>
<accession>A0A917LMR2</accession>
<keyword evidence="3" id="KW-1185">Reference proteome</keyword>
<dbReference type="EMBL" id="BMFQ01000002">
    <property type="protein sequence ID" value="GGG44440.1"/>
    <property type="molecule type" value="Genomic_DNA"/>
</dbReference>
<gene>
    <name evidence="2" type="ORF">GCM10010976_15030</name>
</gene>
<evidence type="ECO:0008006" key="4">
    <source>
        <dbReference type="Google" id="ProtNLM"/>
    </source>
</evidence>
<reference evidence="2" key="2">
    <citation type="submission" date="2020-09" db="EMBL/GenBank/DDBJ databases">
        <authorList>
            <person name="Sun Q."/>
            <person name="Zhou Y."/>
        </authorList>
    </citation>
    <scope>NUCLEOTIDE SEQUENCE</scope>
    <source>
        <strain evidence="2">CGMCC 1.12751</strain>
    </source>
</reference>
<evidence type="ECO:0000256" key="1">
    <source>
        <dbReference type="SAM" id="SignalP"/>
    </source>
</evidence>
<feature type="signal peptide" evidence="1">
    <location>
        <begin position="1"/>
        <end position="23"/>
    </location>
</feature>